<comment type="caution">
    <text evidence="1">The sequence shown here is derived from an EMBL/GenBank/DDBJ whole genome shotgun (WGS) entry which is preliminary data.</text>
</comment>
<dbReference type="EMBL" id="JANSHE010003650">
    <property type="protein sequence ID" value="KAJ2985134.1"/>
    <property type="molecule type" value="Genomic_DNA"/>
</dbReference>
<evidence type="ECO:0000313" key="2">
    <source>
        <dbReference type="Proteomes" id="UP001144978"/>
    </source>
</evidence>
<accession>A0ACC1P3E4</accession>
<dbReference type="Proteomes" id="UP001144978">
    <property type="component" value="Unassembled WGS sequence"/>
</dbReference>
<sequence length="464" mass="51845">MVSVILDDDNDCCTWCSSDPRQPKRHAGVSGQARIHNVRQSEEPSATARRARLQLRFHAIWPVVAAARRAFWQQFHPAVVSRYWPSQQSSTRELLVKLLDKPAACDDLLRYHFSASALKAVYNVDITSVDDKRVAVIEDLFVGLREITVSAQFFLDYFPVLQYVPTCTPGIGKWLKKLAASKAPNDYLIDKEFADAKARVERNGVADVSAVSHLLAKISETSAEEEAIDGEDEQIAKGVAAVAVEGGTDTTFSTAEGFFLAMALHPEVQRKAQAELDAVVGPHRLPDFSDRESLVYINALVKESLRWHNVLPLGVPHRTIQDDEFHGYFIPKGTLVTPNVWACMHDPQIYPEPKKFNPDRFVREGKLTPDVLDPTNFVFGFGRRICPGRHFADAGLFILIASVLHVYNIEPPLGEDGRPIKIDHEQCHGFLSYPENFACVVKPRSEKAVALIRRSRPAKGLESD</sequence>
<reference evidence="1" key="1">
    <citation type="submission" date="2022-08" db="EMBL/GenBank/DDBJ databases">
        <title>Genome Sequence of Pycnoporus sanguineus.</title>
        <authorList>
            <person name="Buettner E."/>
        </authorList>
    </citation>
    <scope>NUCLEOTIDE SEQUENCE</scope>
    <source>
        <strain evidence="1">CG-C14</strain>
    </source>
</reference>
<gene>
    <name evidence="1" type="ORF">NUW54_g10252</name>
</gene>
<organism evidence="1 2">
    <name type="scientific">Trametes sanguinea</name>
    <dbReference type="NCBI Taxonomy" id="158606"/>
    <lineage>
        <taxon>Eukaryota</taxon>
        <taxon>Fungi</taxon>
        <taxon>Dikarya</taxon>
        <taxon>Basidiomycota</taxon>
        <taxon>Agaricomycotina</taxon>
        <taxon>Agaricomycetes</taxon>
        <taxon>Polyporales</taxon>
        <taxon>Polyporaceae</taxon>
        <taxon>Trametes</taxon>
    </lineage>
</organism>
<protein>
    <submittedName>
        <fullName evidence="1">Uncharacterized protein</fullName>
    </submittedName>
</protein>
<name>A0ACC1P3E4_9APHY</name>
<keyword evidence="2" id="KW-1185">Reference proteome</keyword>
<evidence type="ECO:0000313" key="1">
    <source>
        <dbReference type="EMBL" id="KAJ2985134.1"/>
    </source>
</evidence>
<proteinExistence type="predicted"/>